<keyword evidence="1" id="KW-0732">Signal</keyword>
<feature type="signal peptide" evidence="1">
    <location>
        <begin position="1"/>
        <end position="20"/>
    </location>
</feature>
<evidence type="ECO:0008006" key="4">
    <source>
        <dbReference type="Google" id="ProtNLM"/>
    </source>
</evidence>
<gene>
    <name evidence="2" type="ORF">QM524_06040</name>
</gene>
<proteinExistence type="predicted"/>
<dbReference type="RefSeq" id="WP_283343888.1">
    <property type="nucleotide sequence ID" value="NZ_JASHIF010000004.1"/>
</dbReference>
<evidence type="ECO:0000313" key="3">
    <source>
        <dbReference type="Proteomes" id="UP001236507"/>
    </source>
</evidence>
<dbReference type="EMBL" id="JASHIF010000004">
    <property type="protein sequence ID" value="MDI9858758.1"/>
    <property type="molecule type" value="Genomic_DNA"/>
</dbReference>
<evidence type="ECO:0000313" key="2">
    <source>
        <dbReference type="EMBL" id="MDI9858758.1"/>
    </source>
</evidence>
<name>A0ABT6Y5B4_9BACT</name>
<protein>
    <recommendedName>
        <fullName evidence="4">Transglutaminase-like domain-containing protein</fullName>
    </recommendedName>
</protein>
<sequence>MKKALLILFNLLFFSNLLTAQTPKADDSNGVFWKPIVEMDDKLYPSYVLANVNRNYLKDNDTPQDKKTYFGDSEGQFGIEITYLKLGPANVKLVVECPKIMETSSFSVYLNGKSTKYQIFPEIAYKWDVLSNISQPFPVNVNYYVYVNDVLKEKQTKIVTVRSINDCPYIFIHRQKVIHDMNFMYAAYVNENHPIITNQLMPEIMRTGIVNSITGYQTNDRMEVLRQVFAVWNVLRQRGVKYSSLVSSNNEPAQKYPLVVHQFVRRPSESLASQQANCVDGTVLFASILYRMGIHPLIVTTPNHCWLGFYMNAQHTDTMFLETTMMGSHISSDQLETAKGLDVYSLILDRLYPDSYKTFLLAVKVGFSNYSKDKSKFLVDSKVTFLPENADIEHLQYQIFEIERYRREGLLPIISN</sequence>
<evidence type="ECO:0000256" key="1">
    <source>
        <dbReference type="SAM" id="SignalP"/>
    </source>
</evidence>
<comment type="caution">
    <text evidence="2">The sequence shown here is derived from an EMBL/GenBank/DDBJ whole genome shotgun (WGS) entry which is preliminary data.</text>
</comment>
<dbReference type="Proteomes" id="UP001236507">
    <property type="component" value="Unassembled WGS sequence"/>
</dbReference>
<reference evidence="2 3" key="1">
    <citation type="submission" date="2023-05" db="EMBL/GenBank/DDBJ databases">
        <title>Novel species of genus Flectobacillus isolated from stream in China.</title>
        <authorList>
            <person name="Lu H."/>
        </authorList>
    </citation>
    <scope>NUCLEOTIDE SEQUENCE [LARGE SCALE GENOMIC DNA]</scope>
    <source>
        <strain evidence="2 3">KCTC 42575</strain>
    </source>
</reference>
<accession>A0ABT6Y5B4</accession>
<feature type="chain" id="PRO_5047531500" description="Transglutaminase-like domain-containing protein" evidence="1">
    <location>
        <begin position="21"/>
        <end position="416"/>
    </location>
</feature>
<keyword evidence="3" id="KW-1185">Reference proteome</keyword>
<organism evidence="2 3">
    <name type="scientific">Flectobacillus roseus</name>
    <dbReference type="NCBI Taxonomy" id="502259"/>
    <lineage>
        <taxon>Bacteria</taxon>
        <taxon>Pseudomonadati</taxon>
        <taxon>Bacteroidota</taxon>
        <taxon>Cytophagia</taxon>
        <taxon>Cytophagales</taxon>
        <taxon>Flectobacillaceae</taxon>
        <taxon>Flectobacillus</taxon>
    </lineage>
</organism>